<dbReference type="SUPFAM" id="SSF56645">
    <property type="entry name" value="Acyl-CoA dehydrogenase NM domain-like"/>
    <property type="match status" value="1"/>
</dbReference>
<organism evidence="8 9">
    <name type="scientific">Brevundimonas vitisensis</name>
    <dbReference type="NCBI Taxonomy" id="2800818"/>
    <lineage>
        <taxon>Bacteria</taxon>
        <taxon>Pseudomonadati</taxon>
        <taxon>Pseudomonadota</taxon>
        <taxon>Alphaproteobacteria</taxon>
        <taxon>Caulobacterales</taxon>
        <taxon>Caulobacteraceae</taxon>
        <taxon>Brevundimonas</taxon>
    </lineage>
</organism>
<dbReference type="Proteomes" id="UP000595448">
    <property type="component" value="Chromosome"/>
</dbReference>
<comment type="cofactor">
    <cofactor evidence="1">
        <name>FAD</name>
        <dbReference type="ChEBI" id="CHEBI:57692"/>
    </cofactor>
</comment>
<gene>
    <name evidence="8" type="ORF">JIP62_11290</name>
</gene>
<evidence type="ECO:0000256" key="4">
    <source>
        <dbReference type="ARBA" id="ARBA00022827"/>
    </source>
</evidence>
<dbReference type="InterPro" id="IPR037069">
    <property type="entry name" value="AcylCoA_DH/ox_N_sf"/>
</dbReference>
<dbReference type="PANTHER" id="PTHR43884:SF20">
    <property type="entry name" value="ACYL-COA DEHYDROGENASE FADE28"/>
    <property type="match status" value="1"/>
</dbReference>
<evidence type="ECO:0000256" key="1">
    <source>
        <dbReference type="ARBA" id="ARBA00001974"/>
    </source>
</evidence>
<dbReference type="SUPFAM" id="SSF47203">
    <property type="entry name" value="Acyl-CoA dehydrogenase C-terminal domain-like"/>
    <property type="match status" value="1"/>
</dbReference>
<keyword evidence="9" id="KW-1185">Reference proteome</keyword>
<proteinExistence type="inferred from homology"/>
<name>A0ABX7BME3_9CAUL</name>
<dbReference type="InterPro" id="IPR036250">
    <property type="entry name" value="AcylCo_DH-like_C"/>
</dbReference>
<dbReference type="Gene3D" id="1.10.540.10">
    <property type="entry name" value="Acyl-CoA dehydrogenase/oxidase, N-terminal domain"/>
    <property type="match status" value="1"/>
</dbReference>
<dbReference type="Pfam" id="PF00441">
    <property type="entry name" value="Acyl-CoA_dh_1"/>
    <property type="match status" value="1"/>
</dbReference>
<comment type="similarity">
    <text evidence="2">Belongs to the acyl-CoA dehydrogenase family.</text>
</comment>
<evidence type="ECO:0000256" key="5">
    <source>
        <dbReference type="ARBA" id="ARBA00023002"/>
    </source>
</evidence>
<dbReference type="InterPro" id="IPR009100">
    <property type="entry name" value="AcylCoA_DH/oxidase_NM_dom_sf"/>
</dbReference>
<evidence type="ECO:0000259" key="6">
    <source>
        <dbReference type="Pfam" id="PF00441"/>
    </source>
</evidence>
<dbReference type="Pfam" id="PF02771">
    <property type="entry name" value="Acyl-CoA_dh_N"/>
    <property type="match status" value="1"/>
</dbReference>
<dbReference type="RefSeq" id="WP_201102283.1">
    <property type="nucleotide sequence ID" value="NZ_CP067977.1"/>
</dbReference>
<dbReference type="Gene3D" id="1.20.140.10">
    <property type="entry name" value="Butyryl-CoA Dehydrogenase, subunit A, domain 3"/>
    <property type="match status" value="1"/>
</dbReference>
<dbReference type="EMBL" id="CP067977">
    <property type="protein sequence ID" value="QQQ17908.1"/>
    <property type="molecule type" value="Genomic_DNA"/>
</dbReference>
<feature type="domain" description="Acyl-CoA dehydrogenase/oxidase C-terminal" evidence="6">
    <location>
        <begin position="227"/>
        <end position="364"/>
    </location>
</feature>
<keyword evidence="4" id="KW-0274">FAD</keyword>
<protein>
    <submittedName>
        <fullName evidence="8">Acyl-CoA dehydrogenase family protein</fullName>
    </submittedName>
</protein>
<evidence type="ECO:0000313" key="9">
    <source>
        <dbReference type="Proteomes" id="UP000595448"/>
    </source>
</evidence>
<reference evidence="8 9" key="1">
    <citation type="submission" date="2021-01" db="EMBL/GenBank/DDBJ databases">
        <title>Brevundimonas vitis sp. nov., an bacterium isolated from grape (Vitis vinifera).</title>
        <authorList>
            <person name="Jiang L."/>
            <person name="Lee J."/>
        </authorList>
    </citation>
    <scope>NUCLEOTIDE SEQUENCE [LARGE SCALE GENOMIC DNA]</scope>
    <source>
        <strain evidence="8 9">GRTSA-9</strain>
    </source>
</reference>
<dbReference type="InterPro" id="IPR013786">
    <property type="entry name" value="AcylCoA_DH/ox_N"/>
</dbReference>
<dbReference type="Gene3D" id="2.40.110.10">
    <property type="entry name" value="Butyryl-CoA Dehydrogenase, subunit A, domain 2"/>
    <property type="match status" value="1"/>
</dbReference>
<keyword evidence="5" id="KW-0560">Oxidoreductase</keyword>
<dbReference type="PANTHER" id="PTHR43884">
    <property type="entry name" value="ACYL-COA DEHYDROGENASE"/>
    <property type="match status" value="1"/>
</dbReference>
<evidence type="ECO:0000259" key="7">
    <source>
        <dbReference type="Pfam" id="PF02771"/>
    </source>
</evidence>
<evidence type="ECO:0000256" key="3">
    <source>
        <dbReference type="ARBA" id="ARBA00022630"/>
    </source>
</evidence>
<sequence length="370" mass="39045">MTDTETGMDLIALRDGVRGVLAEQASHERVKAFADAEQILDKALWDQAAGLGWTALSAPECFGGLGLGALELGVVQQELGRAVAPLPWLGTMLAVEILSHAGEGPQVAAWTEGLATGTRIGAVSMVTPEALSTDLILSSGAGGLVLNGFAGDLMDGSAADLLILLARREDGKLAWVVVEPSIDGVTPEKIGTVDRTRHLAQVRFTDVWLPSERLLAVDAERVGQALLATASLAIAADCDGGANAILELTLDYLKTRQQFGKPIGSFQALKHRCAEHKIALVASGGLLAEATDRLARGDDEALRLALAAKALCASVYFRIAEDAVQLHGGIGYTWEHPCHLYLKRARLNQQLFGGETAHLDRVAQLLLAAA</sequence>
<dbReference type="InterPro" id="IPR009075">
    <property type="entry name" value="AcylCo_DH/oxidase_C"/>
</dbReference>
<accession>A0ABX7BME3</accession>
<feature type="domain" description="Acyl-CoA dehydrogenase/oxidase N-terminal" evidence="7">
    <location>
        <begin position="12"/>
        <end position="117"/>
    </location>
</feature>
<evidence type="ECO:0000256" key="2">
    <source>
        <dbReference type="ARBA" id="ARBA00009347"/>
    </source>
</evidence>
<dbReference type="CDD" id="cd00567">
    <property type="entry name" value="ACAD"/>
    <property type="match status" value="1"/>
</dbReference>
<dbReference type="InterPro" id="IPR046373">
    <property type="entry name" value="Acyl-CoA_Oxase/DH_mid-dom_sf"/>
</dbReference>
<keyword evidence="3" id="KW-0285">Flavoprotein</keyword>
<evidence type="ECO:0000313" key="8">
    <source>
        <dbReference type="EMBL" id="QQQ17908.1"/>
    </source>
</evidence>